<dbReference type="Gene3D" id="1.10.10.10">
    <property type="entry name" value="Winged helix-like DNA-binding domain superfamily/Winged helix DNA-binding domain"/>
    <property type="match status" value="1"/>
</dbReference>
<dbReference type="PANTHER" id="PTHR30537:SF71">
    <property type="entry name" value="TRANSCRIPTIONAL REGULATORY PROTEIN"/>
    <property type="match status" value="1"/>
</dbReference>
<evidence type="ECO:0000313" key="7">
    <source>
        <dbReference type="Proteomes" id="UP000295351"/>
    </source>
</evidence>
<dbReference type="EMBL" id="SLVX01000014">
    <property type="protein sequence ID" value="TCN41241.1"/>
    <property type="molecule type" value="Genomic_DNA"/>
</dbReference>
<dbReference type="SUPFAM" id="SSF53850">
    <property type="entry name" value="Periplasmic binding protein-like II"/>
    <property type="match status" value="1"/>
</dbReference>
<protein>
    <submittedName>
        <fullName evidence="6">LysR family transcriptional regulator</fullName>
    </submittedName>
</protein>
<sequence length="323" mass="34702">MDLVLEKFGDPPGEVLERIWSDMGSPHHNRSGEMEVFVRVVELGGFSPAARAERMTPSAVSKLIARLESRLGARLLNRSTRQLQLTPEGCAFYERATRILADLEDAERVAGAGEQAVGRVRVNTSASYFNHILAPALPAFLGLHPDVTLDIVQTDAVVDLLAERTDVAIRAGPLKSSSLVARKLGETALIIVAAPSYLERCGEPRSIADLERHNRLGFGYARAVDGWPLREDGETIVVPATGRVQASDGEGLRHLALAGAGLARLATFTVREDIAAGRLVAVLRHLDAGGKEAFHAVHVGQGGPLPSRVRALLDFLTDHGKVS</sequence>
<dbReference type="Pfam" id="PF00126">
    <property type="entry name" value="HTH_1"/>
    <property type="match status" value="1"/>
</dbReference>
<dbReference type="InterPro" id="IPR036388">
    <property type="entry name" value="WH-like_DNA-bd_sf"/>
</dbReference>
<dbReference type="Proteomes" id="UP000295351">
    <property type="component" value="Unassembled WGS sequence"/>
</dbReference>
<keyword evidence="3" id="KW-0238">DNA-binding</keyword>
<dbReference type="SUPFAM" id="SSF46785">
    <property type="entry name" value="Winged helix' DNA-binding domain"/>
    <property type="match status" value="1"/>
</dbReference>
<evidence type="ECO:0000313" key="6">
    <source>
        <dbReference type="EMBL" id="TCN41241.1"/>
    </source>
</evidence>
<dbReference type="InterPro" id="IPR058163">
    <property type="entry name" value="LysR-type_TF_proteobact-type"/>
</dbReference>
<accession>A0A4R2CKL1</accession>
<keyword evidence="2" id="KW-0805">Transcription regulation</keyword>
<comment type="similarity">
    <text evidence="1">Belongs to the LysR transcriptional regulatory family.</text>
</comment>
<dbReference type="InterPro" id="IPR005119">
    <property type="entry name" value="LysR_subst-bd"/>
</dbReference>
<evidence type="ECO:0000256" key="1">
    <source>
        <dbReference type="ARBA" id="ARBA00009437"/>
    </source>
</evidence>
<dbReference type="FunFam" id="1.10.10.10:FF:000001">
    <property type="entry name" value="LysR family transcriptional regulator"/>
    <property type="match status" value="1"/>
</dbReference>
<proteinExistence type="inferred from homology"/>
<evidence type="ECO:0000259" key="5">
    <source>
        <dbReference type="PROSITE" id="PS50931"/>
    </source>
</evidence>
<dbReference type="PROSITE" id="PS50931">
    <property type="entry name" value="HTH_LYSR"/>
    <property type="match status" value="1"/>
</dbReference>
<feature type="domain" description="HTH lysR-type" evidence="5">
    <location>
        <begin position="34"/>
        <end position="86"/>
    </location>
</feature>
<comment type="caution">
    <text evidence="6">The sequence shown here is derived from an EMBL/GenBank/DDBJ whole genome shotgun (WGS) entry which is preliminary data.</text>
</comment>
<name>A0A4R2CKL1_SHIGR</name>
<keyword evidence="4" id="KW-0804">Transcription</keyword>
<evidence type="ECO:0000256" key="3">
    <source>
        <dbReference type="ARBA" id="ARBA00023125"/>
    </source>
</evidence>
<reference evidence="6 7" key="1">
    <citation type="submission" date="2019-03" db="EMBL/GenBank/DDBJ databases">
        <title>Genomic Encyclopedia of Type Strains, Phase IV (KMG-IV): sequencing the most valuable type-strain genomes for metagenomic binning, comparative biology and taxonomic classification.</title>
        <authorList>
            <person name="Goeker M."/>
        </authorList>
    </citation>
    <scope>NUCLEOTIDE SEQUENCE [LARGE SCALE GENOMIC DNA]</scope>
    <source>
        <strain evidence="6 7">DSM 18401</strain>
    </source>
</reference>
<dbReference type="GO" id="GO:0003700">
    <property type="term" value="F:DNA-binding transcription factor activity"/>
    <property type="evidence" value="ECO:0007669"/>
    <property type="project" value="InterPro"/>
</dbReference>
<evidence type="ECO:0000256" key="4">
    <source>
        <dbReference type="ARBA" id="ARBA00023163"/>
    </source>
</evidence>
<organism evidence="6 7">
    <name type="scientific">Shinella granuli</name>
    <dbReference type="NCBI Taxonomy" id="323621"/>
    <lineage>
        <taxon>Bacteria</taxon>
        <taxon>Pseudomonadati</taxon>
        <taxon>Pseudomonadota</taxon>
        <taxon>Alphaproteobacteria</taxon>
        <taxon>Hyphomicrobiales</taxon>
        <taxon>Rhizobiaceae</taxon>
        <taxon>Shinella</taxon>
    </lineage>
</organism>
<dbReference type="AlphaFoldDB" id="A0A4R2CKL1"/>
<keyword evidence="7" id="KW-1185">Reference proteome</keyword>
<gene>
    <name evidence="6" type="ORF">EV665_1148</name>
</gene>
<dbReference type="GO" id="GO:0043565">
    <property type="term" value="F:sequence-specific DNA binding"/>
    <property type="evidence" value="ECO:0007669"/>
    <property type="project" value="TreeGrafter"/>
</dbReference>
<dbReference type="InterPro" id="IPR000847">
    <property type="entry name" value="LysR_HTH_N"/>
</dbReference>
<dbReference type="InterPro" id="IPR036390">
    <property type="entry name" value="WH_DNA-bd_sf"/>
</dbReference>
<dbReference type="GO" id="GO:0006351">
    <property type="term" value="P:DNA-templated transcription"/>
    <property type="evidence" value="ECO:0007669"/>
    <property type="project" value="TreeGrafter"/>
</dbReference>
<dbReference type="PANTHER" id="PTHR30537">
    <property type="entry name" value="HTH-TYPE TRANSCRIPTIONAL REGULATOR"/>
    <property type="match status" value="1"/>
</dbReference>
<dbReference type="Gene3D" id="3.40.190.290">
    <property type="match status" value="1"/>
</dbReference>
<evidence type="ECO:0000256" key="2">
    <source>
        <dbReference type="ARBA" id="ARBA00023015"/>
    </source>
</evidence>
<dbReference type="Pfam" id="PF03466">
    <property type="entry name" value="LysR_substrate"/>
    <property type="match status" value="1"/>
</dbReference>